<feature type="compositionally biased region" description="Basic and acidic residues" evidence="1">
    <location>
        <begin position="34"/>
        <end position="47"/>
    </location>
</feature>
<dbReference type="Proteomes" id="UP000315295">
    <property type="component" value="Unassembled WGS sequence"/>
</dbReference>
<sequence length="67" mass="7768">MHTQIKINQNTLENHRKLNGKQNPPGRNSQIELSKNENKTDPDEKNRTFSTGRVKQAVSKAATRRRR</sequence>
<evidence type="ECO:0000256" key="1">
    <source>
        <dbReference type="SAM" id="MobiDB-lite"/>
    </source>
</evidence>
<gene>
    <name evidence="2" type="ORF">C1H46_035543</name>
</gene>
<feature type="region of interest" description="Disordered" evidence="1">
    <location>
        <begin position="1"/>
        <end position="67"/>
    </location>
</feature>
<organism evidence="2 3">
    <name type="scientific">Malus baccata</name>
    <name type="common">Siberian crab apple</name>
    <name type="synonym">Pyrus baccata</name>
    <dbReference type="NCBI Taxonomy" id="106549"/>
    <lineage>
        <taxon>Eukaryota</taxon>
        <taxon>Viridiplantae</taxon>
        <taxon>Streptophyta</taxon>
        <taxon>Embryophyta</taxon>
        <taxon>Tracheophyta</taxon>
        <taxon>Spermatophyta</taxon>
        <taxon>Magnoliopsida</taxon>
        <taxon>eudicotyledons</taxon>
        <taxon>Gunneridae</taxon>
        <taxon>Pentapetalae</taxon>
        <taxon>rosids</taxon>
        <taxon>fabids</taxon>
        <taxon>Rosales</taxon>
        <taxon>Rosaceae</taxon>
        <taxon>Amygdaloideae</taxon>
        <taxon>Maleae</taxon>
        <taxon>Malus</taxon>
    </lineage>
</organism>
<evidence type="ECO:0000313" key="2">
    <source>
        <dbReference type="EMBL" id="TQD78913.1"/>
    </source>
</evidence>
<dbReference type="AlphaFoldDB" id="A0A540KXF8"/>
<feature type="compositionally biased region" description="Polar residues" evidence="1">
    <location>
        <begin position="20"/>
        <end position="33"/>
    </location>
</feature>
<name>A0A540KXF8_MALBA</name>
<accession>A0A540KXF8</accession>
<keyword evidence="3" id="KW-1185">Reference proteome</keyword>
<reference evidence="2 3" key="1">
    <citation type="journal article" date="2019" name="G3 (Bethesda)">
        <title>Sequencing of a Wild Apple (Malus baccata) Genome Unravels the Differences Between Cultivated and Wild Apple Species Regarding Disease Resistance and Cold Tolerance.</title>
        <authorList>
            <person name="Chen X."/>
        </authorList>
    </citation>
    <scope>NUCLEOTIDE SEQUENCE [LARGE SCALE GENOMIC DNA]</scope>
    <source>
        <strain evidence="3">cv. Shandingzi</strain>
        <tissue evidence="2">Leaves</tissue>
    </source>
</reference>
<evidence type="ECO:0000313" key="3">
    <source>
        <dbReference type="Proteomes" id="UP000315295"/>
    </source>
</evidence>
<protein>
    <submittedName>
        <fullName evidence="2">Uncharacterized protein</fullName>
    </submittedName>
</protein>
<dbReference type="EMBL" id="VIEB01000883">
    <property type="protein sequence ID" value="TQD78913.1"/>
    <property type="molecule type" value="Genomic_DNA"/>
</dbReference>
<comment type="caution">
    <text evidence="2">The sequence shown here is derived from an EMBL/GenBank/DDBJ whole genome shotgun (WGS) entry which is preliminary data.</text>
</comment>
<proteinExistence type="predicted"/>
<feature type="compositionally biased region" description="Polar residues" evidence="1">
    <location>
        <begin position="1"/>
        <end position="12"/>
    </location>
</feature>